<dbReference type="GO" id="GO:0003677">
    <property type="term" value="F:DNA binding"/>
    <property type="evidence" value="ECO:0007669"/>
    <property type="project" value="InterPro"/>
</dbReference>
<dbReference type="GO" id="GO:0004519">
    <property type="term" value="F:endonuclease activity"/>
    <property type="evidence" value="ECO:0007669"/>
    <property type="project" value="UniProtKB-KW"/>
</dbReference>
<name>A0A926KRP9_9BACL</name>
<keyword evidence="2" id="KW-0378">Hydrolase</keyword>
<sequence>MKHCQSNTLFSQSTTLFSESNTLFFGLELYFLQTVIANREYTDEAYALARSNKIRLINREQLVEMILKLNPGATPTPKAVKEALPAV</sequence>
<organism evidence="2 3">
    <name type="scientific">Paenibacillus sedimenti</name>
    <dbReference type="NCBI Taxonomy" id="2770274"/>
    <lineage>
        <taxon>Bacteria</taxon>
        <taxon>Bacillati</taxon>
        <taxon>Bacillota</taxon>
        <taxon>Bacilli</taxon>
        <taxon>Bacillales</taxon>
        <taxon>Paenibacillaceae</taxon>
        <taxon>Paenibacillus</taxon>
    </lineage>
</organism>
<accession>A0A926KRP9</accession>
<comment type="caution">
    <text evidence="2">The sequence shown here is derived from an EMBL/GenBank/DDBJ whole genome shotgun (WGS) entry which is preliminary data.</text>
</comment>
<evidence type="ECO:0000313" key="2">
    <source>
        <dbReference type="EMBL" id="MBD0382862.1"/>
    </source>
</evidence>
<keyword evidence="3" id="KW-1185">Reference proteome</keyword>
<keyword evidence="2" id="KW-0540">Nuclease</keyword>
<evidence type="ECO:0000313" key="3">
    <source>
        <dbReference type="Proteomes" id="UP000650466"/>
    </source>
</evidence>
<dbReference type="InterPro" id="IPR007560">
    <property type="entry name" value="Restrct_endonuc_IV_Mrr"/>
</dbReference>
<keyword evidence="2" id="KW-0255">Endonuclease</keyword>
<evidence type="ECO:0000259" key="1">
    <source>
        <dbReference type="Pfam" id="PF04471"/>
    </source>
</evidence>
<dbReference type="Proteomes" id="UP000650466">
    <property type="component" value="Unassembled WGS sequence"/>
</dbReference>
<dbReference type="EMBL" id="JACVVD010000009">
    <property type="protein sequence ID" value="MBD0382862.1"/>
    <property type="molecule type" value="Genomic_DNA"/>
</dbReference>
<feature type="domain" description="Restriction endonuclease type IV Mrr" evidence="1">
    <location>
        <begin position="34"/>
        <end position="66"/>
    </location>
</feature>
<dbReference type="RefSeq" id="WP_188176661.1">
    <property type="nucleotide sequence ID" value="NZ_JACVVD010000009.1"/>
</dbReference>
<protein>
    <submittedName>
        <fullName evidence="2">Restriction endonuclease</fullName>
    </submittedName>
</protein>
<dbReference type="Pfam" id="PF04471">
    <property type="entry name" value="Mrr_cat"/>
    <property type="match status" value="1"/>
</dbReference>
<dbReference type="AlphaFoldDB" id="A0A926KRP9"/>
<reference evidence="2" key="1">
    <citation type="submission" date="2020-09" db="EMBL/GenBank/DDBJ databases">
        <title>Draft Genome Sequence of Paenibacillus sp. WST5.</title>
        <authorList>
            <person name="Bao Z."/>
        </authorList>
    </citation>
    <scope>NUCLEOTIDE SEQUENCE</scope>
    <source>
        <strain evidence="2">WST5</strain>
    </source>
</reference>
<dbReference type="GO" id="GO:0009307">
    <property type="term" value="P:DNA restriction-modification system"/>
    <property type="evidence" value="ECO:0007669"/>
    <property type="project" value="InterPro"/>
</dbReference>
<gene>
    <name evidence="2" type="ORF">ICC18_22340</name>
</gene>
<proteinExistence type="predicted"/>